<keyword evidence="2" id="KW-1185">Reference proteome</keyword>
<name>A0A401IFX2_APHSA</name>
<gene>
    <name evidence="1" type="ORF">AsFPU1_1593</name>
</gene>
<accession>A0A401IFX2</accession>
<sequence length="140" mass="15560">MNPFISNQLRLIIALASAGCLLTVGMIIPAQAKSSKQYQNINQKQFNECIKPPSSNGSEQGWAQYYGENDGTIELKVRNQPMIQNGTVAATLSYQFEPSKKILTLNIEKKTKFAFGLIEASDQQIWEGFDGLVEICRNAN</sequence>
<evidence type="ECO:0000313" key="2">
    <source>
        <dbReference type="Proteomes" id="UP000287247"/>
    </source>
</evidence>
<dbReference type="Proteomes" id="UP000287247">
    <property type="component" value="Unassembled WGS sequence"/>
</dbReference>
<protein>
    <submittedName>
        <fullName evidence="1">Uncharacterized protein</fullName>
    </submittedName>
</protein>
<organism evidence="1 2">
    <name type="scientific">Aphanothece sacrum FPU1</name>
    <dbReference type="NCBI Taxonomy" id="1920663"/>
    <lineage>
        <taxon>Bacteria</taxon>
        <taxon>Bacillati</taxon>
        <taxon>Cyanobacteriota</taxon>
        <taxon>Cyanophyceae</taxon>
        <taxon>Oscillatoriophycideae</taxon>
        <taxon>Chroococcales</taxon>
        <taxon>Aphanothecaceae</taxon>
        <taxon>Aphanothece</taxon>
    </lineage>
</organism>
<proteinExistence type="predicted"/>
<reference evidence="2" key="1">
    <citation type="submission" date="2017-05" db="EMBL/GenBank/DDBJ databases">
        <title>Physiological properties and genetic analysis related to exopolysaccharide production of fresh-water unicellular cyanobacterium Aphanothece sacrum, Suizenji Nori, that has been cultured as a food source in Japan.</title>
        <authorList>
            <person name="Kanesaki Y."/>
            <person name="Yoshikawa S."/>
            <person name="Ohki K."/>
        </authorList>
    </citation>
    <scope>NUCLEOTIDE SEQUENCE [LARGE SCALE GENOMIC DNA]</scope>
    <source>
        <strain evidence="2">FPU1</strain>
    </source>
</reference>
<dbReference type="RefSeq" id="WP_227873523.1">
    <property type="nucleotide sequence ID" value="NZ_BDQK01000006.1"/>
</dbReference>
<comment type="caution">
    <text evidence="1">The sequence shown here is derived from an EMBL/GenBank/DDBJ whole genome shotgun (WGS) entry which is preliminary data.</text>
</comment>
<dbReference type="AlphaFoldDB" id="A0A401IFX2"/>
<dbReference type="EMBL" id="BDQK01000006">
    <property type="protein sequence ID" value="GBF80192.1"/>
    <property type="molecule type" value="Genomic_DNA"/>
</dbReference>
<evidence type="ECO:0000313" key="1">
    <source>
        <dbReference type="EMBL" id="GBF80192.1"/>
    </source>
</evidence>